<dbReference type="AlphaFoldDB" id="A0A8I2Z0Y7"/>
<evidence type="ECO:0000256" key="2">
    <source>
        <dbReference type="ARBA" id="ARBA00010977"/>
    </source>
</evidence>
<evidence type="ECO:0000313" key="9">
    <source>
        <dbReference type="Proteomes" id="UP000683000"/>
    </source>
</evidence>
<evidence type="ECO:0000256" key="3">
    <source>
        <dbReference type="ARBA" id="ARBA00022705"/>
    </source>
</evidence>
<keyword evidence="3" id="KW-0235">DNA replication</keyword>
<dbReference type="PANTHER" id="PTHR12748">
    <property type="entry name" value="ORIGIN RECOGNITION COMPLEX SUBUNIT 3"/>
    <property type="match status" value="1"/>
</dbReference>
<comment type="similarity">
    <text evidence="2">Belongs to the ORC3 family.</text>
</comment>
<reference evidence="8" key="1">
    <citation type="submission" date="2021-03" db="EMBL/GenBank/DDBJ databases">
        <title>Evolutionary innovations through gain and loss of genes in the ectomycorrhizal Boletales.</title>
        <authorList>
            <person name="Wu G."/>
            <person name="Miyauchi S."/>
            <person name="Morin E."/>
            <person name="Yang Z.-L."/>
            <person name="Xu J."/>
            <person name="Martin F.M."/>
        </authorList>
    </citation>
    <scope>NUCLEOTIDE SEQUENCE</scope>
    <source>
        <strain evidence="8">BR01</strain>
    </source>
</reference>
<sequence length="701" mass="79342">MSLTTAQMAFEAALDDEHQTSIYIPFKEPDTDDVESYTLFPDKDILNGYELRLAAYKRAWSKCLERVQELIHALHAPIVDRVAELVNMAYTDTLPGLPYAELPVISVTVFGTSSSVFDEFSARLESEGQDGLFDDNGTHIVTHLYPQDCSNITSAMKTLITGFINKTDEELDSVKRRPASSLCTFDLNLLQIWFDALCDSRGSDSNTTRLVVVLHDFERFEPLVMQDLFEISSLAIPRLPLVFILSLTSPPTPSYIHATYPRSTLARLQVRSCSFSTSQAVLHDILLKTFFDVEFNPDLVLGPAAIEFLVDFFGRHSPSLDGLVSILQLAHMKHFEEPLTVFLSEESLASMDLTDPGSAPFLNSVLVRVRGSTGNPTGWRVADIDVLLEFVRSVRLAFHRQSQLLRVAFRLFLVVQTFTTSLGIKSEKSLPELMCAALRGRLGTSYRYLCTIVRKLKVDQLDALLSEINDFFAGVSAQVQGEEREIISRISTARSVRDRHSDEPQQVKDVAEMIGDWLIEYFEHRLVTLEELPLWDISYTGSAPFPSELLNPSLRASIFSGLLHPQDYSMTATNNDGDDDEETLWDMPDTSILFHRYLESGKMINVFDWFESFSLVLETQRRHARTGASAHEALIRTPSRRKGKQRQVEVPEDGEEELDKWRLEVQSRFIRSLHELDYIGLIKHTGRKADHVMRTVFDVPG</sequence>
<dbReference type="GO" id="GO:0003688">
    <property type="term" value="F:DNA replication origin binding"/>
    <property type="evidence" value="ECO:0007669"/>
    <property type="project" value="TreeGrafter"/>
</dbReference>
<feature type="domain" description="Origin recognition complex subunit 3 winged helix C-terminal" evidence="7">
    <location>
        <begin position="555"/>
        <end position="697"/>
    </location>
</feature>
<name>A0A8I2Z0Y7_9AGAM</name>
<keyword evidence="5" id="KW-0539">Nucleus</keyword>
<evidence type="ECO:0000259" key="7">
    <source>
        <dbReference type="Pfam" id="PF18137"/>
    </source>
</evidence>
<dbReference type="Pfam" id="PF18137">
    <property type="entry name" value="WHD_ORC"/>
    <property type="match status" value="1"/>
</dbReference>
<keyword evidence="4" id="KW-0238">DNA-binding</keyword>
<gene>
    <name evidence="8" type="ORF">JVT61DRAFT_8426</name>
</gene>
<comment type="caution">
    <text evidence="8">The sequence shown here is derived from an EMBL/GenBank/DDBJ whole genome shotgun (WGS) entry which is preliminary data.</text>
</comment>
<dbReference type="Pfam" id="PF07034">
    <property type="entry name" value="ORC3_N"/>
    <property type="match status" value="1"/>
</dbReference>
<dbReference type="GO" id="GO:0005664">
    <property type="term" value="C:nuclear origin of replication recognition complex"/>
    <property type="evidence" value="ECO:0007669"/>
    <property type="project" value="InterPro"/>
</dbReference>
<dbReference type="OrthoDB" id="10265211at2759"/>
<proteinExistence type="inferred from homology"/>
<evidence type="ECO:0000313" key="8">
    <source>
        <dbReference type="EMBL" id="KAG6380317.1"/>
    </source>
</evidence>
<evidence type="ECO:0000256" key="1">
    <source>
        <dbReference type="ARBA" id="ARBA00004123"/>
    </source>
</evidence>
<dbReference type="GO" id="GO:0006270">
    <property type="term" value="P:DNA replication initiation"/>
    <property type="evidence" value="ECO:0007669"/>
    <property type="project" value="TreeGrafter"/>
</dbReference>
<evidence type="ECO:0000259" key="6">
    <source>
        <dbReference type="Pfam" id="PF07034"/>
    </source>
</evidence>
<dbReference type="PANTHER" id="PTHR12748:SF0">
    <property type="entry name" value="ORIGIN RECOGNITION COMPLEX SUBUNIT 3"/>
    <property type="match status" value="1"/>
</dbReference>
<dbReference type="Proteomes" id="UP000683000">
    <property type="component" value="Unassembled WGS sequence"/>
</dbReference>
<keyword evidence="9" id="KW-1185">Reference proteome</keyword>
<dbReference type="InterPro" id="IPR045667">
    <property type="entry name" value="ORC3_N"/>
</dbReference>
<accession>A0A8I2Z0Y7</accession>
<dbReference type="GO" id="GO:0005656">
    <property type="term" value="C:nuclear pre-replicative complex"/>
    <property type="evidence" value="ECO:0007669"/>
    <property type="project" value="TreeGrafter"/>
</dbReference>
<dbReference type="InterPro" id="IPR020795">
    <property type="entry name" value="ORC3"/>
</dbReference>
<feature type="domain" description="Origin recognition complex subunit 3 N-terminal" evidence="6">
    <location>
        <begin position="45"/>
        <end position="342"/>
    </location>
</feature>
<dbReference type="GO" id="GO:0031261">
    <property type="term" value="C:DNA replication preinitiation complex"/>
    <property type="evidence" value="ECO:0007669"/>
    <property type="project" value="TreeGrafter"/>
</dbReference>
<evidence type="ECO:0000256" key="5">
    <source>
        <dbReference type="ARBA" id="ARBA00023242"/>
    </source>
</evidence>
<organism evidence="8 9">
    <name type="scientific">Boletus reticuloceps</name>
    <dbReference type="NCBI Taxonomy" id="495285"/>
    <lineage>
        <taxon>Eukaryota</taxon>
        <taxon>Fungi</taxon>
        <taxon>Dikarya</taxon>
        <taxon>Basidiomycota</taxon>
        <taxon>Agaricomycotina</taxon>
        <taxon>Agaricomycetes</taxon>
        <taxon>Agaricomycetidae</taxon>
        <taxon>Boletales</taxon>
        <taxon>Boletineae</taxon>
        <taxon>Boletaceae</taxon>
        <taxon>Boletoideae</taxon>
        <taxon>Boletus</taxon>
    </lineage>
</organism>
<evidence type="ECO:0000256" key="4">
    <source>
        <dbReference type="ARBA" id="ARBA00023125"/>
    </source>
</evidence>
<comment type="subcellular location">
    <subcellularLocation>
        <location evidence="1">Nucleus</location>
    </subcellularLocation>
</comment>
<dbReference type="EMBL" id="JAGFBS010000003">
    <property type="protein sequence ID" value="KAG6380317.1"/>
    <property type="molecule type" value="Genomic_DNA"/>
</dbReference>
<dbReference type="InterPro" id="IPR040855">
    <property type="entry name" value="ORC_WH_C"/>
</dbReference>
<dbReference type="CDD" id="cd20704">
    <property type="entry name" value="Orc3"/>
    <property type="match status" value="1"/>
</dbReference>
<protein>
    <submittedName>
        <fullName evidence="8">Origin recognition complex subunit 3 N-terminus-domain-containing protein</fullName>
    </submittedName>
</protein>